<evidence type="ECO:0000256" key="7">
    <source>
        <dbReference type="ARBA" id="ARBA00023146"/>
    </source>
</evidence>
<dbReference type="SUPFAM" id="SSF52374">
    <property type="entry name" value="Nucleotidylyl transferase"/>
    <property type="match status" value="1"/>
</dbReference>
<evidence type="ECO:0000259" key="12">
    <source>
        <dbReference type="Pfam" id="PF08264"/>
    </source>
</evidence>
<evidence type="ECO:0000256" key="9">
    <source>
        <dbReference type="ARBA" id="ARBA00047552"/>
    </source>
</evidence>
<dbReference type="InterPro" id="IPR009008">
    <property type="entry name" value="Val/Leu/Ile-tRNA-synth_edit"/>
</dbReference>
<keyword evidence="3 10" id="KW-0436">Ligase</keyword>
<dbReference type="PRINTS" id="PR00986">
    <property type="entry name" value="TRNASYNTHVAL"/>
</dbReference>
<dbReference type="PANTHER" id="PTHR11946:SF109">
    <property type="entry name" value="VALINE--TRNA LIGASE"/>
    <property type="match status" value="1"/>
</dbReference>
<evidence type="ECO:0000256" key="4">
    <source>
        <dbReference type="ARBA" id="ARBA00022741"/>
    </source>
</evidence>
<dbReference type="InterPro" id="IPR013155">
    <property type="entry name" value="M/V/L/I-tRNA-synth_anticd-bd"/>
</dbReference>
<keyword evidence="15" id="KW-1185">Reference proteome</keyword>
<gene>
    <name evidence="14" type="primary">8232329</name>
    <name evidence="13" type="ORF">Phum_PHUM580710</name>
</gene>
<proteinExistence type="inferred from homology"/>
<dbReference type="InterPro" id="IPR033705">
    <property type="entry name" value="Anticodon_Ia_Val"/>
</dbReference>
<dbReference type="Proteomes" id="UP000009046">
    <property type="component" value="Unassembled WGS sequence"/>
</dbReference>
<dbReference type="InterPro" id="IPR002300">
    <property type="entry name" value="aa-tRNA-synth_Ia"/>
</dbReference>
<reference evidence="13" key="2">
    <citation type="submission" date="2007-04" db="EMBL/GenBank/DDBJ databases">
        <title>The genome of the human body louse.</title>
        <authorList>
            <consortium name="The Human Body Louse Genome Consortium"/>
            <person name="Kirkness E."/>
            <person name="Walenz B."/>
            <person name="Hass B."/>
            <person name="Bruggner R."/>
            <person name="Strausberg R."/>
        </authorList>
    </citation>
    <scope>NUCLEOTIDE SEQUENCE</scope>
    <source>
        <strain evidence="13">USDA</strain>
    </source>
</reference>
<dbReference type="Gene3D" id="3.40.50.620">
    <property type="entry name" value="HUPs"/>
    <property type="match status" value="2"/>
</dbReference>
<evidence type="ECO:0000256" key="8">
    <source>
        <dbReference type="ARBA" id="ARBA00029936"/>
    </source>
</evidence>
<evidence type="ECO:0000256" key="3">
    <source>
        <dbReference type="ARBA" id="ARBA00022598"/>
    </source>
</evidence>
<dbReference type="GO" id="GO:0006438">
    <property type="term" value="P:valyl-tRNA aminoacylation"/>
    <property type="evidence" value="ECO:0007669"/>
    <property type="project" value="InterPro"/>
</dbReference>
<dbReference type="CTD" id="8232329"/>
<reference evidence="14" key="3">
    <citation type="submission" date="2020-05" db="UniProtKB">
        <authorList>
            <consortium name="EnsemblMetazoa"/>
        </authorList>
    </citation>
    <scope>IDENTIFICATION</scope>
    <source>
        <strain evidence="14">USDA</strain>
    </source>
</reference>
<evidence type="ECO:0000256" key="5">
    <source>
        <dbReference type="ARBA" id="ARBA00022840"/>
    </source>
</evidence>
<dbReference type="SUPFAM" id="SSF47323">
    <property type="entry name" value="Anticodon-binding domain of a subclass of class I aminoacyl-tRNA synthetases"/>
    <property type="match status" value="1"/>
</dbReference>
<reference evidence="13" key="1">
    <citation type="submission" date="2007-04" db="EMBL/GenBank/DDBJ databases">
        <title>Annotation of Pediculus humanus corporis strain USDA.</title>
        <authorList>
            <person name="Kirkness E."/>
            <person name="Hannick L."/>
            <person name="Hass B."/>
            <person name="Bruggner R."/>
            <person name="Lawson D."/>
            <person name="Bidwell S."/>
            <person name="Joardar V."/>
            <person name="Caler E."/>
            <person name="Walenz B."/>
            <person name="Inman J."/>
            <person name="Schobel S."/>
            <person name="Galinsky K."/>
            <person name="Amedeo P."/>
            <person name="Strausberg R."/>
        </authorList>
    </citation>
    <scope>NUCLEOTIDE SEQUENCE</scope>
    <source>
        <strain evidence="13">USDA</strain>
    </source>
</reference>
<dbReference type="InterPro" id="IPR002303">
    <property type="entry name" value="Valyl-tRNA_ligase"/>
</dbReference>
<dbReference type="eggNOG" id="KOG0432">
    <property type="taxonomic scope" value="Eukaryota"/>
</dbReference>
<dbReference type="EC" id="6.1.1.9" evidence="2"/>
<sequence length="1027" mass="118900">MYRIGKNLFFINKNNRKLSAGTRVDYKTTFLNFSDHVNPPYSVTLEPKYEPEKIEKRWYDHWEKNNYFKPTKSDVESFVVLFPPPNITGTLHLGHVLTTTVQDVIARWKRMKGESVMWIPGIDHAGIAAQVAVEKYIKKKFNLNRNELGKEEFLKKMYEWKEDKERVICQQLKNMGASLDWSKLKFTMDSAHSDLVTKSFINLFDKGLIYRKEALVNWSCAIKTSISDIEINWIDVEKRMKINVPGYEKPVDFGLMYKIGYKICDEESEIIVDTTRPETMLGDVAIAVHPSDSRYSKFINKMAWHPFRKEKIPVIADDIVDPEFGSGAVKITPSHSSDDYSVASKHKLKLINVINEDGRIDAVGTDNKFSGLKRFDARYAIVNELKNLKLFKGSYNHSMKVPVCSRSGDVIEYLMKNQWFLNCKELAADALHLVESNALKISPDNYKGIWRNWLSNIKDWNLSRQLWWGHRIPMYHCKTKENEFWIPASSVEEAKRKACEKLQKPGNDIQITQDSDVLDTWFSSALLPLNILSSSSNPFDLKKIPISIMVTGYDILFFWVARMVMLSRCLTGVLPFEEIYLHGLICDSHGMKMSKSVGNVIHPEYVLRGCSLNDLKNDLKNNLDEKLITSKNYQTAIKKQENNFPNGIPQCGADALRFSLCVNDIQGSAVNFDFNICYGNRVFCNKIWQSMNYFIKVVNDCNVTTENDFDDFVCGQNHTIFDKWIMSKLAGVVKIVDESLNENRFSIATREIKDFFLNDFCGVYLESTKLTVRENSNECKNIIYVMHDCLETGFKLLSPFMPFVTEHLYQAMPKLKGFDKFESITMTKFPSPKHWSCRHDGKLEKQMKSILHLLSTIRKLLDLYQLTKNNPNVFIKSSNDFDELLFGDANRIFAKLGRVNCLKKVESHDGRDVIEEEIHDGCVAYVEHKVGGIDRLIDHNRFRIKICNENNLRLNFQYDRETLLKRFETSVLSKENKLIENLKRLRGEGMDNKTKTKRIQYKNSLESMRGELKKIEQIKKVLDNCSN</sequence>
<accession>E0W1Y8</accession>
<dbReference type="InParanoid" id="E0W1Y8"/>
<evidence type="ECO:0000256" key="1">
    <source>
        <dbReference type="ARBA" id="ARBA00005594"/>
    </source>
</evidence>
<dbReference type="GeneID" id="8232329"/>
<evidence type="ECO:0000313" key="13">
    <source>
        <dbReference type="EMBL" id="EEB19582.1"/>
    </source>
</evidence>
<evidence type="ECO:0000259" key="11">
    <source>
        <dbReference type="Pfam" id="PF00133"/>
    </source>
</evidence>
<feature type="domain" description="Aminoacyl-tRNA synthetase class Ia" evidence="11">
    <location>
        <begin position="58"/>
        <end position="672"/>
    </location>
</feature>
<dbReference type="Pfam" id="PF00133">
    <property type="entry name" value="tRNA-synt_1"/>
    <property type="match status" value="1"/>
</dbReference>
<dbReference type="Gene3D" id="3.90.740.10">
    <property type="entry name" value="Valyl/Leucyl/Isoleucyl-tRNA synthetase, editing domain"/>
    <property type="match status" value="1"/>
</dbReference>
<keyword evidence="4 10" id="KW-0547">Nucleotide-binding</keyword>
<dbReference type="InterPro" id="IPR014729">
    <property type="entry name" value="Rossmann-like_a/b/a_fold"/>
</dbReference>
<dbReference type="FunFam" id="3.40.50.620:FF:000020">
    <property type="entry name" value="Valine--tRNA ligase, mitochondrial"/>
    <property type="match status" value="1"/>
</dbReference>
<organism>
    <name type="scientific">Pediculus humanus subsp. corporis</name>
    <name type="common">Body louse</name>
    <dbReference type="NCBI Taxonomy" id="121224"/>
    <lineage>
        <taxon>Eukaryota</taxon>
        <taxon>Metazoa</taxon>
        <taxon>Ecdysozoa</taxon>
        <taxon>Arthropoda</taxon>
        <taxon>Hexapoda</taxon>
        <taxon>Insecta</taxon>
        <taxon>Pterygota</taxon>
        <taxon>Neoptera</taxon>
        <taxon>Paraneoptera</taxon>
        <taxon>Psocodea</taxon>
        <taxon>Troctomorpha</taxon>
        <taxon>Phthiraptera</taxon>
        <taxon>Anoplura</taxon>
        <taxon>Pediculidae</taxon>
        <taxon>Pediculus</taxon>
    </lineage>
</organism>
<evidence type="ECO:0000256" key="6">
    <source>
        <dbReference type="ARBA" id="ARBA00022917"/>
    </source>
</evidence>
<dbReference type="CDD" id="cd07962">
    <property type="entry name" value="Anticodon_Ia_Val"/>
    <property type="match status" value="1"/>
</dbReference>
<dbReference type="PANTHER" id="PTHR11946">
    <property type="entry name" value="VALYL-TRNA SYNTHETASES"/>
    <property type="match status" value="1"/>
</dbReference>
<dbReference type="VEuPathDB" id="VectorBase:PHUM580710"/>
<dbReference type="NCBIfam" id="NF004349">
    <property type="entry name" value="PRK05729.1"/>
    <property type="match status" value="1"/>
</dbReference>
<dbReference type="STRING" id="121224.E0W1Y8"/>
<dbReference type="EnsemblMetazoa" id="PHUM580710-RA">
    <property type="protein sequence ID" value="PHUM580710-PA"/>
    <property type="gene ID" value="PHUM580710"/>
</dbReference>
<dbReference type="NCBIfam" id="TIGR00422">
    <property type="entry name" value="valS"/>
    <property type="match status" value="1"/>
</dbReference>
<name>E0W1Y8_PEDHC</name>
<dbReference type="OrthoDB" id="629407at2759"/>
<dbReference type="AlphaFoldDB" id="E0W1Y8"/>
<evidence type="ECO:0000256" key="10">
    <source>
        <dbReference type="RuleBase" id="RU363035"/>
    </source>
</evidence>
<evidence type="ECO:0000313" key="14">
    <source>
        <dbReference type="EnsemblMetazoa" id="PHUM580710-PA"/>
    </source>
</evidence>
<keyword evidence="7 10" id="KW-0030">Aminoacyl-tRNA synthetase</keyword>
<dbReference type="HOGENOM" id="CLU_001493_0_0_1"/>
<keyword evidence="5 10" id="KW-0067">ATP-binding</keyword>
<dbReference type="SUPFAM" id="SSF50677">
    <property type="entry name" value="ValRS/IleRS/LeuRS editing domain"/>
    <property type="match status" value="1"/>
</dbReference>
<dbReference type="OMA" id="QIYNHWL"/>
<dbReference type="GO" id="GO:0005524">
    <property type="term" value="F:ATP binding"/>
    <property type="evidence" value="ECO:0007669"/>
    <property type="project" value="UniProtKB-KW"/>
</dbReference>
<dbReference type="GO" id="GO:0002161">
    <property type="term" value="F:aminoacyl-tRNA deacylase activity"/>
    <property type="evidence" value="ECO:0007669"/>
    <property type="project" value="InterPro"/>
</dbReference>
<dbReference type="EMBL" id="AAZO01007069">
    <property type="status" value="NOT_ANNOTATED_CDS"/>
    <property type="molecule type" value="Genomic_DNA"/>
</dbReference>
<evidence type="ECO:0000256" key="2">
    <source>
        <dbReference type="ARBA" id="ARBA00013169"/>
    </source>
</evidence>
<dbReference type="EMBL" id="DS235873">
    <property type="protein sequence ID" value="EEB19582.1"/>
    <property type="molecule type" value="Genomic_DNA"/>
</dbReference>
<evidence type="ECO:0000313" key="15">
    <source>
        <dbReference type="Proteomes" id="UP000009046"/>
    </source>
</evidence>
<protein>
    <recommendedName>
        <fullName evidence="2">valine--tRNA ligase</fullName>
        <ecNumber evidence="2">6.1.1.9</ecNumber>
    </recommendedName>
    <alternativeName>
        <fullName evidence="8">Valyl-tRNA synthetase</fullName>
    </alternativeName>
</protein>
<dbReference type="InterPro" id="IPR009080">
    <property type="entry name" value="tRNAsynth_Ia_anticodon-bd"/>
</dbReference>
<dbReference type="Gene3D" id="1.10.730.10">
    <property type="entry name" value="Isoleucyl-tRNA Synthetase, Domain 1"/>
    <property type="match status" value="1"/>
</dbReference>
<dbReference type="GO" id="GO:0005829">
    <property type="term" value="C:cytosol"/>
    <property type="evidence" value="ECO:0007669"/>
    <property type="project" value="TreeGrafter"/>
</dbReference>
<dbReference type="PROSITE" id="PS00178">
    <property type="entry name" value="AA_TRNA_LIGASE_I"/>
    <property type="match status" value="1"/>
</dbReference>
<feature type="domain" description="Methionyl/Valyl/Leucyl/Isoleucyl-tRNA synthetase anticodon-binding" evidence="12">
    <location>
        <begin position="722"/>
        <end position="871"/>
    </location>
</feature>
<comment type="similarity">
    <text evidence="1 10">Belongs to the class-I aminoacyl-tRNA synthetase family.</text>
</comment>
<dbReference type="KEGG" id="phu:Phum_PHUM580710"/>
<keyword evidence="6 10" id="KW-0648">Protein biosynthesis</keyword>
<comment type="catalytic activity">
    <reaction evidence="9">
        <text>tRNA(Val) + L-valine + ATP = L-valyl-tRNA(Val) + AMP + diphosphate</text>
        <dbReference type="Rhea" id="RHEA:10704"/>
        <dbReference type="Rhea" id="RHEA-COMP:9672"/>
        <dbReference type="Rhea" id="RHEA-COMP:9708"/>
        <dbReference type="ChEBI" id="CHEBI:30616"/>
        <dbReference type="ChEBI" id="CHEBI:33019"/>
        <dbReference type="ChEBI" id="CHEBI:57762"/>
        <dbReference type="ChEBI" id="CHEBI:78442"/>
        <dbReference type="ChEBI" id="CHEBI:78537"/>
        <dbReference type="ChEBI" id="CHEBI:456215"/>
        <dbReference type="EC" id="6.1.1.9"/>
    </reaction>
</comment>
<dbReference type="RefSeq" id="XP_002432320.1">
    <property type="nucleotide sequence ID" value="XM_002432275.1"/>
</dbReference>
<dbReference type="Pfam" id="PF08264">
    <property type="entry name" value="Anticodon_1"/>
    <property type="match status" value="1"/>
</dbReference>
<dbReference type="GO" id="GO:0004832">
    <property type="term" value="F:valine-tRNA ligase activity"/>
    <property type="evidence" value="ECO:0007669"/>
    <property type="project" value="UniProtKB-EC"/>
</dbReference>
<dbReference type="InterPro" id="IPR001412">
    <property type="entry name" value="aa-tRNA-synth_I_CS"/>
</dbReference>
<dbReference type="CDD" id="cd00817">
    <property type="entry name" value="ValRS_core"/>
    <property type="match status" value="1"/>
</dbReference>